<dbReference type="VEuPathDB" id="VectorBase:AALC636_013430"/>
<feature type="non-terminal residue" evidence="7">
    <location>
        <position position="127"/>
    </location>
</feature>
<dbReference type="GO" id="GO:0008270">
    <property type="term" value="F:zinc ion binding"/>
    <property type="evidence" value="ECO:0007669"/>
    <property type="project" value="UniProtKB-KW"/>
</dbReference>
<dbReference type="SMART" id="SM00980">
    <property type="entry name" value="THAP"/>
    <property type="match status" value="1"/>
</dbReference>
<keyword evidence="4 5" id="KW-0238">DNA-binding</keyword>
<evidence type="ECO:0000259" key="6">
    <source>
        <dbReference type="PROSITE" id="PS50950"/>
    </source>
</evidence>
<proteinExistence type="evidence at transcript level"/>
<dbReference type="PROSITE" id="PS50950">
    <property type="entry name" value="ZF_THAP"/>
    <property type="match status" value="1"/>
</dbReference>
<dbReference type="GO" id="GO:0003677">
    <property type="term" value="F:DNA binding"/>
    <property type="evidence" value="ECO:0007669"/>
    <property type="project" value="UniProtKB-UniRule"/>
</dbReference>
<evidence type="ECO:0000256" key="4">
    <source>
        <dbReference type="ARBA" id="ARBA00023125"/>
    </source>
</evidence>
<feature type="domain" description="THAP-type" evidence="6">
    <location>
        <begin position="1"/>
        <end position="81"/>
    </location>
</feature>
<dbReference type="InterPro" id="IPR038441">
    <property type="entry name" value="THAP_Znf_sf"/>
</dbReference>
<dbReference type="SUPFAM" id="SSF57716">
    <property type="entry name" value="Glucocorticoid receptor-like (DNA-binding domain)"/>
    <property type="match status" value="1"/>
</dbReference>
<evidence type="ECO:0000256" key="1">
    <source>
        <dbReference type="ARBA" id="ARBA00022723"/>
    </source>
</evidence>
<evidence type="ECO:0000256" key="2">
    <source>
        <dbReference type="ARBA" id="ARBA00022771"/>
    </source>
</evidence>
<dbReference type="EMBL" id="GAPW01006009">
    <property type="protein sequence ID" value="JAC07589.1"/>
    <property type="molecule type" value="mRNA"/>
</dbReference>
<accession>A0A023EG53</accession>
<dbReference type="AlphaFoldDB" id="A0A023EG53"/>
<evidence type="ECO:0000313" key="7">
    <source>
        <dbReference type="EMBL" id="JAC07589.1"/>
    </source>
</evidence>
<dbReference type="InterPro" id="IPR006612">
    <property type="entry name" value="THAP_Znf"/>
</dbReference>
<organism evidence="7">
    <name type="scientific">Aedes albopictus</name>
    <name type="common">Asian tiger mosquito</name>
    <name type="synonym">Stegomyia albopicta</name>
    <dbReference type="NCBI Taxonomy" id="7160"/>
    <lineage>
        <taxon>Eukaryota</taxon>
        <taxon>Metazoa</taxon>
        <taxon>Ecdysozoa</taxon>
        <taxon>Arthropoda</taxon>
        <taxon>Hexapoda</taxon>
        <taxon>Insecta</taxon>
        <taxon>Pterygota</taxon>
        <taxon>Neoptera</taxon>
        <taxon>Endopterygota</taxon>
        <taxon>Diptera</taxon>
        <taxon>Nematocera</taxon>
        <taxon>Culicoidea</taxon>
        <taxon>Culicidae</taxon>
        <taxon>Culicinae</taxon>
        <taxon>Aedini</taxon>
        <taxon>Aedes</taxon>
        <taxon>Stegomyia</taxon>
    </lineage>
</organism>
<protein>
    <recommendedName>
        <fullName evidence="6">THAP-type domain-containing protein</fullName>
    </recommendedName>
</protein>
<dbReference type="Pfam" id="PF05485">
    <property type="entry name" value="THAP"/>
    <property type="match status" value="1"/>
</dbReference>
<keyword evidence="3" id="KW-0862">Zinc</keyword>
<evidence type="ECO:0000256" key="5">
    <source>
        <dbReference type="PROSITE-ProRule" id="PRU00309"/>
    </source>
</evidence>
<reference evidence="7" key="1">
    <citation type="journal article" date="2014" name="PLoS Negl. Trop. Dis.">
        <title>Identification and characterization of seminal fluid proteins in the Asian tiger mosquito, Aedes albopictus.</title>
        <authorList>
            <person name="Boes K.E."/>
            <person name="Ribeiro J.M."/>
            <person name="Wong A."/>
            <person name="Harrington L.C."/>
            <person name="Wolfner M.F."/>
            <person name="Sirot L.K."/>
        </authorList>
    </citation>
    <scope>NUCLEOTIDE SEQUENCE</scope>
    <source>
        <tissue evidence="7">Reproductive organs</tissue>
    </source>
</reference>
<feature type="non-terminal residue" evidence="7">
    <location>
        <position position="1"/>
    </location>
</feature>
<dbReference type="Gene3D" id="6.20.210.20">
    <property type="entry name" value="THAP domain"/>
    <property type="match status" value="1"/>
</dbReference>
<evidence type="ECO:0000256" key="3">
    <source>
        <dbReference type="ARBA" id="ARBA00022833"/>
    </source>
</evidence>
<sequence>GKNHCAVEGCPNVRHDVSSISFFRIFTDEKDERRRVAGNFVQNPSPSKNSVVCERHFKESDFCNPNNKSQGLHHLAYPSLYPATTNFESKPAFHFQIHSVTSLVKEEVDAIPADADTHELKLDIKVE</sequence>
<keyword evidence="2 5" id="KW-0863">Zinc-finger</keyword>
<keyword evidence="1" id="KW-0479">Metal-binding</keyword>
<name>A0A023EG53_AEDAL</name>